<organism evidence="1 2">
    <name type="scientific">Roseateles amylovorans</name>
    <dbReference type="NCBI Taxonomy" id="2978473"/>
    <lineage>
        <taxon>Bacteria</taxon>
        <taxon>Pseudomonadati</taxon>
        <taxon>Pseudomonadota</taxon>
        <taxon>Betaproteobacteria</taxon>
        <taxon>Burkholderiales</taxon>
        <taxon>Sphaerotilaceae</taxon>
        <taxon>Roseateles</taxon>
    </lineage>
</organism>
<evidence type="ECO:0000313" key="1">
    <source>
        <dbReference type="EMBL" id="UXH76609.1"/>
    </source>
</evidence>
<gene>
    <name evidence="1" type="ORF">N4261_16355</name>
</gene>
<protein>
    <recommendedName>
        <fullName evidence="3">RloB domain-containing protein</fullName>
    </recommendedName>
</protein>
<proteinExistence type="predicted"/>
<dbReference type="RefSeq" id="WP_261756343.1">
    <property type="nucleotide sequence ID" value="NZ_CP104562.2"/>
</dbReference>
<evidence type="ECO:0000313" key="2">
    <source>
        <dbReference type="Proteomes" id="UP001064933"/>
    </source>
</evidence>
<dbReference type="Proteomes" id="UP001064933">
    <property type="component" value="Chromosome"/>
</dbReference>
<name>A0ABY6AXX5_9BURK</name>
<sequence length="179" mass="19887">MMRRNPTRHSRRTALLVGEGQAEVELLSHLRSIYTSDRQGCQLTIRNARGHGAGHVVKHAIALKRQAAFDRTAVLLDTDTDWTPATRVLARRHAIRIFSCTPCLEAWVLGLIDEPIRHGWTTAQYKERFARRFDGPAHAPGLMGAQLPRAALDHAATRDAMLPQLIEWLTASEPTGAAS</sequence>
<dbReference type="EMBL" id="CP104562">
    <property type="protein sequence ID" value="UXH76609.1"/>
    <property type="molecule type" value="Genomic_DNA"/>
</dbReference>
<keyword evidence="2" id="KW-1185">Reference proteome</keyword>
<reference evidence="1" key="1">
    <citation type="submission" date="2022-10" db="EMBL/GenBank/DDBJ databases">
        <title>Characterization and whole genome sequencing of a new Roseateles species, isolated from fresh water.</title>
        <authorList>
            <person name="Guliayeva D.Y."/>
            <person name="Akhremchuk A.E."/>
            <person name="Sikolenko M.A."/>
            <person name="Valentovich L.N."/>
            <person name="Sidarenka A.V."/>
        </authorList>
    </citation>
    <scope>NUCLEOTIDE SEQUENCE</scope>
    <source>
        <strain evidence="1">BIM B-1768</strain>
    </source>
</reference>
<accession>A0ABY6AXX5</accession>
<evidence type="ECO:0008006" key="3">
    <source>
        <dbReference type="Google" id="ProtNLM"/>
    </source>
</evidence>